<evidence type="ECO:0000313" key="2">
    <source>
        <dbReference type="Proteomes" id="UP000004263"/>
    </source>
</evidence>
<dbReference type="Proteomes" id="UP000004263">
    <property type="component" value="Unassembled WGS sequence"/>
</dbReference>
<reference evidence="1 2" key="1">
    <citation type="submission" date="2006-03" db="EMBL/GenBank/DDBJ databases">
        <authorList>
            <person name="Pinhassi J."/>
            <person name="Pedros-Alio C."/>
            <person name="Ferriera S."/>
            <person name="Johnson J."/>
            <person name="Kravitz S."/>
            <person name="Halpern A."/>
            <person name="Remington K."/>
            <person name="Beeson K."/>
            <person name="Tran B."/>
            <person name="Rogers Y.-H."/>
            <person name="Friedman R."/>
            <person name="Venter J.C."/>
        </authorList>
    </citation>
    <scope>NUCLEOTIDE SEQUENCE [LARGE SCALE GENOMIC DNA]</scope>
    <source>
        <strain evidence="1 2">RED65</strain>
    </source>
</reference>
<comment type="caution">
    <text evidence="1">The sequence shown here is derived from an EMBL/GenBank/DDBJ whole genome shotgun (WGS) entry which is preliminary data.</text>
</comment>
<dbReference type="HOGENOM" id="CLU_1727775_0_0_6"/>
<name>Q1N029_9GAMM</name>
<accession>Q1N029</accession>
<dbReference type="STRING" id="207949.RED65_02649"/>
<sequence>MQPIKHFYDHDGEHVATVLLESNQGLITVIWQGSINEVYYVQCVMDYVLQCTQQMGIDHWLWDLTQVRYAIDGAPNLIIQSLENTKVYRQVRQCAFISKRDDNPHRRKITQSLAEQGVEVRLFATQVKALDWLLVPDVQDTVWEKAPERQF</sequence>
<evidence type="ECO:0000313" key="1">
    <source>
        <dbReference type="EMBL" id="EAT11534.1"/>
    </source>
</evidence>
<organism evidence="1 2">
    <name type="scientific">Bermanella marisrubri</name>
    <dbReference type="NCBI Taxonomy" id="207949"/>
    <lineage>
        <taxon>Bacteria</taxon>
        <taxon>Pseudomonadati</taxon>
        <taxon>Pseudomonadota</taxon>
        <taxon>Gammaproteobacteria</taxon>
        <taxon>Oceanospirillales</taxon>
        <taxon>Oceanospirillaceae</taxon>
        <taxon>Bermanella</taxon>
    </lineage>
</organism>
<protein>
    <recommendedName>
        <fullName evidence="3">STAS/SEC14 domain-containing protein</fullName>
    </recommendedName>
</protein>
<proteinExistence type="predicted"/>
<keyword evidence="2" id="KW-1185">Reference proteome</keyword>
<dbReference type="EMBL" id="AAQH01000016">
    <property type="protein sequence ID" value="EAT11534.1"/>
    <property type="molecule type" value="Genomic_DNA"/>
</dbReference>
<dbReference type="AlphaFoldDB" id="Q1N029"/>
<dbReference type="RefSeq" id="WP_007019145.1">
    <property type="nucleotide sequence ID" value="NZ_CH724121.1"/>
</dbReference>
<gene>
    <name evidence="1" type="ORF">RED65_02649</name>
</gene>
<evidence type="ECO:0008006" key="3">
    <source>
        <dbReference type="Google" id="ProtNLM"/>
    </source>
</evidence>